<comment type="caution">
    <text evidence="1">The sequence shown here is derived from an EMBL/GenBank/DDBJ whole genome shotgun (WGS) entry which is preliminary data.</text>
</comment>
<evidence type="ECO:0000313" key="2">
    <source>
        <dbReference type="Proteomes" id="UP001056778"/>
    </source>
</evidence>
<name>A0ACB9SQI6_HOLOL</name>
<dbReference type="Proteomes" id="UP001056778">
    <property type="component" value="Chromosome 8"/>
</dbReference>
<accession>A0ACB9SQI6</accession>
<protein>
    <submittedName>
        <fullName evidence="1">Acid phosphatase-related</fullName>
    </submittedName>
</protein>
<dbReference type="EMBL" id="CM043022">
    <property type="protein sequence ID" value="KAI4457038.1"/>
    <property type="molecule type" value="Genomic_DNA"/>
</dbReference>
<keyword evidence="2" id="KW-1185">Reference proteome</keyword>
<proteinExistence type="predicted"/>
<evidence type="ECO:0000313" key="1">
    <source>
        <dbReference type="EMBL" id="KAI4457038.1"/>
    </source>
</evidence>
<organism evidence="1 2">
    <name type="scientific">Holotrichia oblita</name>
    <name type="common">Chafer beetle</name>
    <dbReference type="NCBI Taxonomy" id="644536"/>
    <lineage>
        <taxon>Eukaryota</taxon>
        <taxon>Metazoa</taxon>
        <taxon>Ecdysozoa</taxon>
        <taxon>Arthropoda</taxon>
        <taxon>Hexapoda</taxon>
        <taxon>Insecta</taxon>
        <taxon>Pterygota</taxon>
        <taxon>Neoptera</taxon>
        <taxon>Endopterygota</taxon>
        <taxon>Coleoptera</taxon>
        <taxon>Polyphaga</taxon>
        <taxon>Scarabaeiformia</taxon>
        <taxon>Scarabaeidae</taxon>
        <taxon>Melolonthinae</taxon>
        <taxon>Holotrichia</taxon>
    </lineage>
</organism>
<reference evidence="1" key="1">
    <citation type="submission" date="2022-04" db="EMBL/GenBank/DDBJ databases">
        <title>Chromosome-scale genome assembly of Holotrichia oblita Faldermann.</title>
        <authorList>
            <person name="Rongchong L."/>
        </authorList>
    </citation>
    <scope>NUCLEOTIDE SEQUENCE</scope>
    <source>
        <strain evidence="1">81SQS9</strain>
    </source>
</reference>
<sequence>MFTGFLRVPVQHKVLYIVIIWILILIAGIYKYLEPRQRALEPVVSAELFHNLGIDIKTKRIFKICNSPKDIPTGDEGILEPKQWVLKGLLILIRHGDRGPLQHIRNISSINCGTADTELLNAYKNYLHNSTLSGKVLWVTPAAFHGFPLLPTHNRQCQLGQLTMQGVNQHLRLGHILKQSYSNIWPKLMNLSHHEISVYSTRYHRTFQSALAFLYGLISPDTLSRLIVQESQSMYFCFKDCGCQISEKYMKLVQKDVSYQLKSHPAISLLAETTGRSIFSSSSENTKFQEDPHAVKDALLTYVCHGSSLPCETPTNCVKRQNVVGIFAYTDWVSHQKWKNWDWKRLCLLRSYGLIRHIVSQMLGMISSSGPYVVLYSGHDHTIEHLSTALGLLNDPLLLRYAARIVFEVYHNTSETQGGASGLYFRLLTNGKDVTKQVNFCKKSVTLSSKISLCKIENIIRFLHDDYFSIFNVTNFKDACYQKLTPPKI</sequence>
<gene>
    <name evidence="1" type="ORF">MML48_8g00015375</name>
</gene>